<protein>
    <recommendedName>
        <fullName evidence="5">G-protein coupled receptors family 2 profile 2 domain-containing protein</fullName>
    </recommendedName>
</protein>
<keyword evidence="2" id="KW-1133">Transmembrane helix</keyword>
<accession>A0A9P8I753</accession>
<feature type="transmembrane region" description="Helical" evidence="2">
    <location>
        <begin position="188"/>
        <end position="208"/>
    </location>
</feature>
<evidence type="ECO:0000256" key="1">
    <source>
        <dbReference type="SAM" id="MobiDB-lite"/>
    </source>
</evidence>
<dbReference type="EMBL" id="JAGHQL010000018">
    <property type="protein sequence ID" value="KAH0544494.1"/>
    <property type="molecule type" value="Genomic_DNA"/>
</dbReference>
<comment type="caution">
    <text evidence="3">The sequence shown here is derived from an EMBL/GenBank/DDBJ whole genome shotgun (WGS) entry which is preliminary data.</text>
</comment>
<dbReference type="PANTHER" id="PTHR42058">
    <property type="entry name" value="G_PROTEIN_RECEP_F2_4 DOMAIN-CONTAINING PROTEIN"/>
    <property type="match status" value="1"/>
</dbReference>
<evidence type="ECO:0000256" key="2">
    <source>
        <dbReference type="SAM" id="Phobius"/>
    </source>
</evidence>
<dbReference type="OrthoDB" id="26203at2759"/>
<gene>
    <name evidence="3" type="ORF">FGG08_001392</name>
</gene>
<name>A0A9P8I753_9PEZI</name>
<reference evidence="3" key="1">
    <citation type="submission" date="2021-03" db="EMBL/GenBank/DDBJ databases">
        <title>Comparative genomics and phylogenomic investigation of the class Geoglossomycetes provide insights into ecological specialization and systematics.</title>
        <authorList>
            <person name="Melie T."/>
            <person name="Pirro S."/>
            <person name="Miller A.N."/>
            <person name="Quandt A."/>
        </authorList>
    </citation>
    <scope>NUCLEOTIDE SEQUENCE</scope>
    <source>
        <strain evidence="3">GBOQ0MN5Z8</strain>
    </source>
</reference>
<keyword evidence="4" id="KW-1185">Reference proteome</keyword>
<dbReference type="AlphaFoldDB" id="A0A9P8I753"/>
<evidence type="ECO:0000313" key="4">
    <source>
        <dbReference type="Proteomes" id="UP000698800"/>
    </source>
</evidence>
<organism evidence="3 4">
    <name type="scientific">Glutinoglossum americanum</name>
    <dbReference type="NCBI Taxonomy" id="1670608"/>
    <lineage>
        <taxon>Eukaryota</taxon>
        <taxon>Fungi</taxon>
        <taxon>Dikarya</taxon>
        <taxon>Ascomycota</taxon>
        <taxon>Pezizomycotina</taxon>
        <taxon>Geoglossomycetes</taxon>
        <taxon>Geoglossales</taxon>
        <taxon>Geoglossaceae</taxon>
        <taxon>Glutinoglossum</taxon>
    </lineage>
</organism>
<feature type="transmembrane region" description="Helical" evidence="2">
    <location>
        <begin position="58"/>
        <end position="80"/>
    </location>
</feature>
<dbReference type="PANTHER" id="PTHR42058:SF1">
    <property type="entry name" value="G-PROTEIN COUPLED RECEPTORS FAMILY 2 PROFILE 2 DOMAIN-CONTAINING PROTEIN"/>
    <property type="match status" value="1"/>
</dbReference>
<evidence type="ECO:0008006" key="5">
    <source>
        <dbReference type="Google" id="ProtNLM"/>
    </source>
</evidence>
<feature type="transmembrane region" description="Helical" evidence="2">
    <location>
        <begin position="15"/>
        <end position="38"/>
    </location>
</feature>
<feature type="transmembrane region" description="Helical" evidence="2">
    <location>
        <begin position="122"/>
        <end position="143"/>
    </location>
</feature>
<dbReference type="InterPro" id="IPR053247">
    <property type="entry name" value="GPCR_GPR1/git3-like"/>
</dbReference>
<sequence>MEIVAGRKFFVGAQLLGWSFPAMFLALVLCVTGVSYRFGDTCQINHVNGLAVFWGPMLGFAAAAIIIQFITFVYCFRVYISSLFDHGARISGSSLPSYSGSVRAVSARQAFKRVKKVLALQWRGMLAVILIITDVVFFAIVFLKFDKTTGVTKDNMNKADEWLACLVINKGDKNQCLSLVNKLTINEATVIAVLILLSMNGIWCMFFFGRWGMVVGWIDLFEEKFGRGPKEFASVDASGFSQDARTYEMLSSGIKSPEPAITPSPDGSPRKGSDTSYHLDREAAYVSPSLSFTSPRSPVYRAREWDPAATHARGTMFPGMGNAK</sequence>
<feature type="region of interest" description="Disordered" evidence="1">
    <location>
        <begin position="254"/>
        <end position="276"/>
    </location>
</feature>
<evidence type="ECO:0000313" key="3">
    <source>
        <dbReference type="EMBL" id="KAH0544494.1"/>
    </source>
</evidence>
<keyword evidence="2" id="KW-0812">Transmembrane</keyword>
<proteinExistence type="predicted"/>
<dbReference type="Proteomes" id="UP000698800">
    <property type="component" value="Unassembled WGS sequence"/>
</dbReference>
<keyword evidence="2" id="KW-0472">Membrane</keyword>